<dbReference type="Proteomes" id="UP000077755">
    <property type="component" value="Chromosome 8"/>
</dbReference>
<dbReference type="EMBL" id="CP093350">
    <property type="protein sequence ID" value="WOH10946.1"/>
    <property type="molecule type" value="Genomic_DNA"/>
</dbReference>
<protein>
    <recommendedName>
        <fullName evidence="4">Helicase C-terminal domain-containing protein</fullName>
    </recommendedName>
</protein>
<dbReference type="Gramene" id="KZM83709">
    <property type="protein sequence ID" value="KZM83709"/>
    <property type="gene ID" value="DCAR_028869"/>
</dbReference>
<evidence type="ECO:0000313" key="1">
    <source>
        <dbReference type="EMBL" id="KZM83709.1"/>
    </source>
</evidence>
<keyword evidence="3" id="KW-1185">Reference proteome</keyword>
<reference evidence="1" key="1">
    <citation type="journal article" date="2016" name="Nat. Genet.">
        <title>A high-quality carrot genome assembly provides new insights into carotenoid accumulation and asterid genome evolution.</title>
        <authorList>
            <person name="Iorizzo M."/>
            <person name="Ellison S."/>
            <person name="Senalik D."/>
            <person name="Zeng P."/>
            <person name="Satapoomin P."/>
            <person name="Huang J."/>
            <person name="Bowman M."/>
            <person name="Iovene M."/>
            <person name="Sanseverino W."/>
            <person name="Cavagnaro P."/>
            <person name="Yildiz M."/>
            <person name="Macko-Podgorni A."/>
            <person name="Moranska E."/>
            <person name="Grzebelus E."/>
            <person name="Grzebelus D."/>
            <person name="Ashrafi H."/>
            <person name="Zheng Z."/>
            <person name="Cheng S."/>
            <person name="Spooner D."/>
            <person name="Van Deynze A."/>
            <person name="Simon P."/>
        </authorList>
    </citation>
    <scope>NUCLEOTIDE SEQUENCE [LARGE SCALE GENOMIC DNA]</scope>
    <source>
        <tissue evidence="1">Leaf</tissue>
    </source>
</reference>
<evidence type="ECO:0008006" key="4">
    <source>
        <dbReference type="Google" id="ProtNLM"/>
    </source>
</evidence>
<gene>
    <name evidence="1" type="ORF">DCAR_028869</name>
    <name evidence="2" type="ORF">DCAR_0830423</name>
</gene>
<organism evidence="1">
    <name type="scientific">Daucus carota subsp. sativus</name>
    <name type="common">Carrot</name>
    <dbReference type="NCBI Taxonomy" id="79200"/>
    <lineage>
        <taxon>Eukaryota</taxon>
        <taxon>Viridiplantae</taxon>
        <taxon>Streptophyta</taxon>
        <taxon>Embryophyta</taxon>
        <taxon>Tracheophyta</taxon>
        <taxon>Spermatophyta</taxon>
        <taxon>Magnoliopsida</taxon>
        <taxon>eudicotyledons</taxon>
        <taxon>Gunneridae</taxon>
        <taxon>Pentapetalae</taxon>
        <taxon>asterids</taxon>
        <taxon>campanulids</taxon>
        <taxon>Apiales</taxon>
        <taxon>Apiaceae</taxon>
        <taxon>Apioideae</taxon>
        <taxon>Scandiceae</taxon>
        <taxon>Daucinae</taxon>
        <taxon>Daucus</taxon>
        <taxon>Daucus sect. Daucus</taxon>
    </lineage>
</organism>
<evidence type="ECO:0000313" key="2">
    <source>
        <dbReference type="EMBL" id="WOH10946.1"/>
    </source>
</evidence>
<proteinExistence type="predicted"/>
<dbReference type="EMBL" id="LNRQ01000008">
    <property type="protein sequence ID" value="KZM83709.1"/>
    <property type="molecule type" value="Genomic_DNA"/>
</dbReference>
<reference evidence="2" key="2">
    <citation type="submission" date="2022-03" db="EMBL/GenBank/DDBJ databases">
        <title>Draft title - Genomic analysis of global carrot germplasm unveils the trajectory of domestication and the origin of high carotenoid orange carrot.</title>
        <authorList>
            <person name="Iorizzo M."/>
            <person name="Ellison S."/>
            <person name="Senalik D."/>
            <person name="Macko-Podgorni A."/>
            <person name="Grzebelus D."/>
            <person name="Bostan H."/>
            <person name="Rolling W."/>
            <person name="Curaba J."/>
            <person name="Simon P."/>
        </authorList>
    </citation>
    <scope>NUCLEOTIDE SEQUENCE</scope>
    <source>
        <tissue evidence="2">Leaf</tissue>
    </source>
</reference>
<evidence type="ECO:0000313" key="3">
    <source>
        <dbReference type="Proteomes" id="UP000077755"/>
    </source>
</evidence>
<sequence length="274" mass="30608">MRAADGPSIPFHHTTPPADLLVFLGVQVRDSLGFLDFLIIEFFQVAVKQKSLLSVWAADYRAEKSRKDAIVSKVDSSAMTAPLIKPKKEAPLKDTLVASRDAEEVIFIKAAQGKKAKKVFKLWKDSSARRTIISCIFGVDVDTVADYFYKKSNISVYKAHHNQPKPINVYKAHSKQSKPINKAAEDNFRQNGGVLVVTVDLLLRMDFGIPFELINYDLPISITEFKSLAKKASIVTTLIDKKSSALCLMKLEGEGYKVPAFMQAMIDQLIRETK</sequence>
<name>A0A175YJG2_DAUCS</name>
<accession>A0A175YJG2</accession>
<dbReference type="AlphaFoldDB" id="A0A175YJG2"/>